<feature type="transmembrane region" description="Helical" evidence="1">
    <location>
        <begin position="329"/>
        <end position="354"/>
    </location>
</feature>
<dbReference type="AlphaFoldDB" id="A0A5A7PH44"/>
<evidence type="ECO:0000313" key="2">
    <source>
        <dbReference type="EMBL" id="GER32120.1"/>
    </source>
</evidence>
<dbReference type="OrthoDB" id="1293907at2759"/>
<protein>
    <submittedName>
        <fullName evidence="2">Phytase</fullName>
    </submittedName>
</protein>
<evidence type="ECO:0000256" key="1">
    <source>
        <dbReference type="SAM" id="Phobius"/>
    </source>
</evidence>
<feature type="transmembrane region" description="Helical" evidence="1">
    <location>
        <begin position="297"/>
        <end position="317"/>
    </location>
</feature>
<name>A0A5A7PH44_STRAF</name>
<dbReference type="EMBL" id="BKCP01004550">
    <property type="protein sequence ID" value="GER32120.1"/>
    <property type="molecule type" value="Genomic_DNA"/>
</dbReference>
<keyword evidence="1" id="KW-0812">Transmembrane</keyword>
<reference evidence="3" key="1">
    <citation type="journal article" date="2019" name="Curr. Biol.">
        <title>Genome Sequence of Striga asiatica Provides Insight into the Evolution of Plant Parasitism.</title>
        <authorList>
            <person name="Yoshida S."/>
            <person name="Kim S."/>
            <person name="Wafula E.K."/>
            <person name="Tanskanen J."/>
            <person name="Kim Y.M."/>
            <person name="Honaas L."/>
            <person name="Yang Z."/>
            <person name="Spallek T."/>
            <person name="Conn C.E."/>
            <person name="Ichihashi Y."/>
            <person name="Cheong K."/>
            <person name="Cui S."/>
            <person name="Der J.P."/>
            <person name="Gundlach H."/>
            <person name="Jiao Y."/>
            <person name="Hori C."/>
            <person name="Ishida J.K."/>
            <person name="Kasahara H."/>
            <person name="Kiba T."/>
            <person name="Kim M.S."/>
            <person name="Koo N."/>
            <person name="Laohavisit A."/>
            <person name="Lee Y.H."/>
            <person name="Lumba S."/>
            <person name="McCourt P."/>
            <person name="Mortimer J.C."/>
            <person name="Mutuku J.M."/>
            <person name="Nomura T."/>
            <person name="Sasaki-Sekimoto Y."/>
            <person name="Seto Y."/>
            <person name="Wang Y."/>
            <person name="Wakatake T."/>
            <person name="Sakakibara H."/>
            <person name="Demura T."/>
            <person name="Yamaguchi S."/>
            <person name="Yoneyama K."/>
            <person name="Manabe R.I."/>
            <person name="Nelson D.C."/>
            <person name="Schulman A.H."/>
            <person name="Timko M.P."/>
            <person name="dePamphilis C.W."/>
            <person name="Choi D."/>
            <person name="Shirasu K."/>
        </authorList>
    </citation>
    <scope>NUCLEOTIDE SEQUENCE [LARGE SCALE GENOMIC DNA]</scope>
    <source>
        <strain evidence="3">cv. UVA1</strain>
    </source>
</reference>
<feature type="transmembrane region" description="Helical" evidence="1">
    <location>
        <begin position="266"/>
        <end position="285"/>
    </location>
</feature>
<dbReference type="Proteomes" id="UP000325081">
    <property type="component" value="Unassembled WGS sequence"/>
</dbReference>
<organism evidence="2 3">
    <name type="scientific">Striga asiatica</name>
    <name type="common">Asiatic witchweed</name>
    <name type="synonym">Buchnera asiatica</name>
    <dbReference type="NCBI Taxonomy" id="4170"/>
    <lineage>
        <taxon>Eukaryota</taxon>
        <taxon>Viridiplantae</taxon>
        <taxon>Streptophyta</taxon>
        <taxon>Embryophyta</taxon>
        <taxon>Tracheophyta</taxon>
        <taxon>Spermatophyta</taxon>
        <taxon>Magnoliopsida</taxon>
        <taxon>eudicotyledons</taxon>
        <taxon>Gunneridae</taxon>
        <taxon>Pentapetalae</taxon>
        <taxon>asterids</taxon>
        <taxon>lamiids</taxon>
        <taxon>Lamiales</taxon>
        <taxon>Orobanchaceae</taxon>
        <taxon>Buchnereae</taxon>
        <taxon>Striga</taxon>
    </lineage>
</organism>
<accession>A0A5A7PH44</accession>
<gene>
    <name evidence="2" type="ORF">STAS_08173</name>
</gene>
<keyword evidence="1" id="KW-1133">Transmembrane helix</keyword>
<comment type="caution">
    <text evidence="2">The sequence shown here is derived from an EMBL/GenBank/DDBJ whole genome shotgun (WGS) entry which is preliminary data.</text>
</comment>
<keyword evidence="3" id="KW-1185">Reference proteome</keyword>
<proteinExistence type="predicted"/>
<evidence type="ECO:0000313" key="3">
    <source>
        <dbReference type="Proteomes" id="UP000325081"/>
    </source>
</evidence>
<sequence>MSASIANTVFLQDQKLRQLAQVIRGHEVNNMYHITFASLGEQLQYLRMANDNMASVNTILDDANAIVHRYRGDTARLSVANIIHTYVEHSLNNALQLVPNYTLRRDYLDKMIEHHKVVFETLEGLNTNNQSQVNELAEAVKELDDVNISYMRLSLNPHASAEFSRYLRSIAISFEDLVSGHQRQLGYTGSFENLEIEQKLDVYASILERSGRMSVLAAYNNELTTTGKSGDYDDVDTKPDDSKATFDLNVPVKASAVLYSRKMPSLGSAAMFLLDIGMIVWEVYSADHSLTMALREALIFAAELGGAALGKLVGVSVASGLTGMAATTLFVTAVGLVTSFVGAFIIGALAGFLFDRIFSTGGQAPLPTDGFVVYVAPMPNGHQIARQIA</sequence>
<keyword evidence="1" id="KW-0472">Membrane</keyword>